<name>A0A845AJR6_9SPHN</name>
<dbReference type="GO" id="GO:0007165">
    <property type="term" value="P:signal transduction"/>
    <property type="evidence" value="ECO:0007669"/>
    <property type="project" value="InterPro"/>
</dbReference>
<dbReference type="CDD" id="cd01948">
    <property type="entry name" value="EAL"/>
    <property type="match status" value="1"/>
</dbReference>
<dbReference type="SUPFAM" id="SSF55073">
    <property type="entry name" value="Nucleotide cyclase"/>
    <property type="match status" value="1"/>
</dbReference>
<dbReference type="OrthoDB" id="9790882at2"/>
<dbReference type="InterPro" id="IPR029150">
    <property type="entry name" value="dCache_3"/>
</dbReference>
<evidence type="ECO:0000313" key="6">
    <source>
        <dbReference type="Proteomes" id="UP000439780"/>
    </source>
</evidence>
<dbReference type="Pfam" id="PF00563">
    <property type="entry name" value="EAL"/>
    <property type="match status" value="1"/>
</dbReference>
<dbReference type="InterPro" id="IPR003660">
    <property type="entry name" value="HAMP_dom"/>
</dbReference>
<proteinExistence type="predicted"/>
<dbReference type="Pfam" id="PF00990">
    <property type="entry name" value="GGDEF"/>
    <property type="match status" value="1"/>
</dbReference>
<feature type="domain" description="HAMP" evidence="3">
    <location>
        <begin position="284"/>
        <end position="335"/>
    </location>
</feature>
<dbReference type="InterPro" id="IPR000160">
    <property type="entry name" value="GGDEF_dom"/>
</dbReference>
<evidence type="ECO:0000256" key="1">
    <source>
        <dbReference type="SAM" id="Phobius"/>
    </source>
</evidence>
<dbReference type="InterPro" id="IPR052155">
    <property type="entry name" value="Biofilm_reg_signaling"/>
</dbReference>
<dbReference type="SMART" id="SM00304">
    <property type="entry name" value="HAMP"/>
    <property type="match status" value="1"/>
</dbReference>
<dbReference type="InterPro" id="IPR035919">
    <property type="entry name" value="EAL_sf"/>
</dbReference>
<dbReference type="EMBL" id="WTYA01000010">
    <property type="protein sequence ID" value="MXP29657.1"/>
    <property type="molecule type" value="Genomic_DNA"/>
</dbReference>
<dbReference type="Gene3D" id="3.30.70.270">
    <property type="match status" value="1"/>
</dbReference>
<dbReference type="PANTHER" id="PTHR44757:SF2">
    <property type="entry name" value="BIOFILM ARCHITECTURE MAINTENANCE PROTEIN MBAA"/>
    <property type="match status" value="1"/>
</dbReference>
<evidence type="ECO:0000259" key="3">
    <source>
        <dbReference type="PROSITE" id="PS50885"/>
    </source>
</evidence>
<dbReference type="Pfam" id="PF14827">
    <property type="entry name" value="dCache_3"/>
    <property type="match status" value="1"/>
</dbReference>
<dbReference type="PROSITE" id="PS50883">
    <property type="entry name" value="EAL"/>
    <property type="match status" value="1"/>
</dbReference>
<dbReference type="SMART" id="SM00052">
    <property type="entry name" value="EAL"/>
    <property type="match status" value="1"/>
</dbReference>
<dbReference type="PANTHER" id="PTHR44757">
    <property type="entry name" value="DIGUANYLATE CYCLASE DGCP"/>
    <property type="match status" value="1"/>
</dbReference>
<reference evidence="5 6" key="1">
    <citation type="submission" date="2019-12" db="EMBL/GenBank/DDBJ databases">
        <title>Genomic-based taxomic classification of the family Erythrobacteraceae.</title>
        <authorList>
            <person name="Xu L."/>
        </authorList>
    </citation>
    <scope>NUCLEOTIDE SEQUENCE [LARGE SCALE GENOMIC DNA]</scope>
    <source>
        <strain evidence="5 6">KEMB 9005-328</strain>
    </source>
</reference>
<feature type="domain" description="GGDEF" evidence="4">
    <location>
        <begin position="370"/>
        <end position="502"/>
    </location>
</feature>
<dbReference type="InterPro" id="IPR043128">
    <property type="entry name" value="Rev_trsase/Diguanyl_cyclase"/>
</dbReference>
<sequence length="769" mass="84113">MIAPLTKLVSLRFGSLKLRIAVLYAGLFAVVLTAIVVIAGNTLSHFGEASATRDLAANARVFDELLELRAQQMDRSADVLAHDFGFREAVATRNGPTIDSALDSLKSRSRADAAFVIGIDGNMLASGDTRIRSARALWSALDAGKTHGMIRLDGKLALAAAAPIQAPDLMGWLVIAQPMDRAELGRLKQLAAIDVSAEVVPREQLPKWLRSGNDGQIIERGDAERNLYQISAIPALEGDLSPRLVLRHSLSRSLAGYDRLEAALALLALAAIALVIALSWRVARTVTEPLRKLDEATGAIGEGREVEIKVESSDEIGRLASSFKRMVSAIEERERRIIHVGLHDGLTNLPNRKLFVEQLDRALARLSEGERLMVVYVDLDDFKVINDTLGHPAGDMLLRQVATHLREGLRNADVARLGGDEFAVLIKDIGSAESLAATAEKLLECFTRPIVIDGQQIPCSASLGIAIAPGDGTHGTTLMKHADLALYRAKSEGKATYQFFEPKLDEEARLRRQTELDLRRALHEGGFELHFQPLYSLVEDRLKGFEALVRWNHPERGLVNPVDFIPLAEETGLIIPLGEWILREACWQASQWPEELSVAINISPKQFASGNLAQTILQALSHSGLAPGRLELEITESIFIANVEKTLSTLHGLRDLGVRIALDDFGTGYSSLSYLRSFPFDKVKIDRSFVQDLTTEGNAHAVIRAITTLADALGMETLAEGVEDAGQLEVLRREGCRYIQGFLYSHPLNVSEVGILIDSNGMQRVTRPA</sequence>
<dbReference type="SMART" id="SM00267">
    <property type="entry name" value="GGDEF"/>
    <property type="match status" value="1"/>
</dbReference>
<dbReference type="InterPro" id="IPR001633">
    <property type="entry name" value="EAL_dom"/>
</dbReference>
<gene>
    <name evidence="5" type="ORF">GRI58_12615</name>
</gene>
<comment type="caution">
    <text evidence="5">The sequence shown here is derived from an EMBL/GenBank/DDBJ whole genome shotgun (WGS) entry which is preliminary data.</text>
</comment>
<dbReference type="PROSITE" id="PS50885">
    <property type="entry name" value="HAMP"/>
    <property type="match status" value="1"/>
</dbReference>
<dbReference type="InterPro" id="IPR029787">
    <property type="entry name" value="Nucleotide_cyclase"/>
</dbReference>
<dbReference type="Gene3D" id="6.10.340.10">
    <property type="match status" value="1"/>
</dbReference>
<keyword evidence="1" id="KW-1133">Transmembrane helix</keyword>
<dbReference type="SUPFAM" id="SSF158472">
    <property type="entry name" value="HAMP domain-like"/>
    <property type="match status" value="1"/>
</dbReference>
<dbReference type="CDD" id="cd01949">
    <property type="entry name" value="GGDEF"/>
    <property type="match status" value="1"/>
</dbReference>
<accession>A0A845AJR6</accession>
<dbReference type="AlphaFoldDB" id="A0A845AJR6"/>
<keyword evidence="6" id="KW-1185">Reference proteome</keyword>
<feature type="transmembrane region" description="Helical" evidence="1">
    <location>
        <begin position="20"/>
        <end position="43"/>
    </location>
</feature>
<organism evidence="5 6">
    <name type="scientific">Qipengyuania algicida</name>
    <dbReference type="NCBI Taxonomy" id="1836209"/>
    <lineage>
        <taxon>Bacteria</taxon>
        <taxon>Pseudomonadati</taxon>
        <taxon>Pseudomonadota</taxon>
        <taxon>Alphaproteobacteria</taxon>
        <taxon>Sphingomonadales</taxon>
        <taxon>Erythrobacteraceae</taxon>
        <taxon>Qipengyuania</taxon>
    </lineage>
</organism>
<dbReference type="GO" id="GO:0016020">
    <property type="term" value="C:membrane"/>
    <property type="evidence" value="ECO:0007669"/>
    <property type="project" value="InterPro"/>
</dbReference>
<evidence type="ECO:0000259" key="2">
    <source>
        <dbReference type="PROSITE" id="PS50883"/>
    </source>
</evidence>
<dbReference type="PROSITE" id="PS50887">
    <property type="entry name" value="GGDEF"/>
    <property type="match status" value="1"/>
</dbReference>
<dbReference type="NCBIfam" id="TIGR00254">
    <property type="entry name" value="GGDEF"/>
    <property type="match status" value="1"/>
</dbReference>
<keyword evidence="1" id="KW-0472">Membrane</keyword>
<evidence type="ECO:0000259" key="4">
    <source>
        <dbReference type="PROSITE" id="PS50887"/>
    </source>
</evidence>
<dbReference type="RefSeq" id="WP_160753959.1">
    <property type="nucleotide sequence ID" value="NZ_WTYA01000010.1"/>
</dbReference>
<protein>
    <submittedName>
        <fullName evidence="5">EAL domain-containing protein</fullName>
    </submittedName>
</protein>
<dbReference type="Proteomes" id="UP000439780">
    <property type="component" value="Unassembled WGS sequence"/>
</dbReference>
<dbReference type="Gene3D" id="3.20.20.450">
    <property type="entry name" value="EAL domain"/>
    <property type="match status" value="1"/>
</dbReference>
<keyword evidence="1" id="KW-0812">Transmembrane</keyword>
<dbReference type="SUPFAM" id="SSF141868">
    <property type="entry name" value="EAL domain-like"/>
    <property type="match status" value="1"/>
</dbReference>
<feature type="domain" description="EAL" evidence="2">
    <location>
        <begin position="511"/>
        <end position="761"/>
    </location>
</feature>
<dbReference type="CDD" id="cd06225">
    <property type="entry name" value="HAMP"/>
    <property type="match status" value="1"/>
</dbReference>
<evidence type="ECO:0000313" key="5">
    <source>
        <dbReference type="EMBL" id="MXP29657.1"/>
    </source>
</evidence>
<dbReference type="Pfam" id="PF00672">
    <property type="entry name" value="HAMP"/>
    <property type="match status" value="1"/>
</dbReference>